<dbReference type="SUPFAM" id="SSF54001">
    <property type="entry name" value="Cysteine proteinases"/>
    <property type="match status" value="1"/>
</dbReference>
<dbReference type="KEGG" id="fwa:DCMF_14415"/>
<feature type="transmembrane region" description="Helical" evidence="1">
    <location>
        <begin position="6"/>
        <end position="24"/>
    </location>
</feature>
<dbReference type="OrthoDB" id="1817605at2"/>
<keyword evidence="4" id="KW-1185">Reference proteome</keyword>
<evidence type="ECO:0000313" key="4">
    <source>
        <dbReference type="Proteomes" id="UP000323521"/>
    </source>
</evidence>
<evidence type="ECO:0000256" key="1">
    <source>
        <dbReference type="SAM" id="Phobius"/>
    </source>
</evidence>
<sequence length="398" mass="44161">MLNINPITLALVLIAALPVIIGAFKQFTREGVRRSLWSLFDNLLFLAGLFFSIYLTKGVFFDHTSGCFKEIYSLIPPDIQTLLYGQDVLIYIVIVPIILLLISSILRLFQGVFYRSVLCPLSDGLYSLLAAGGQVVKSITGAVIQVPRVAVFVFLAGMALNFFSYYNPSPALSGWMNQSGIYQKLHAEVLSPVLNSNLAKNIPVIINESIADTMKIVIPDDSQGYETDPSLQQPDNGLIIKYFNGVTLDKAVQSNADINQTASVIVGNEKSSTRKAYLIYRWIVGNIDYDYNKAVEVNRGTNQIDSGSIIAFNTRKGICFDYSCLYVSMCRAVGLKVRLVTGLGYNGTAWGGHAWNQVYSSDEGRWINVDTTFGRNGNYFDKPDFIADHRSSEIQGEW</sequence>
<dbReference type="PANTHER" id="PTHR33490">
    <property type="entry name" value="BLR5614 PROTEIN-RELATED"/>
    <property type="match status" value="1"/>
</dbReference>
<dbReference type="PANTHER" id="PTHR33490:SF3">
    <property type="entry name" value="CONSERVED INTEGRAL MEMBRANE PROTEIN"/>
    <property type="match status" value="1"/>
</dbReference>
<dbReference type="Proteomes" id="UP000323521">
    <property type="component" value="Chromosome"/>
</dbReference>
<keyword evidence="1" id="KW-1133">Transmembrane helix</keyword>
<protein>
    <submittedName>
        <fullName evidence="3">Transglutaminase</fullName>
    </submittedName>
</protein>
<feature type="domain" description="Transglutaminase-like" evidence="2">
    <location>
        <begin position="311"/>
        <end position="373"/>
    </location>
</feature>
<gene>
    <name evidence="3" type="ORF">DCMF_14415</name>
</gene>
<keyword evidence="1" id="KW-0472">Membrane</keyword>
<dbReference type="RefSeq" id="WP_148135069.1">
    <property type="nucleotide sequence ID" value="NZ_CP017634.1"/>
</dbReference>
<dbReference type="InterPro" id="IPR038765">
    <property type="entry name" value="Papain-like_cys_pep_sf"/>
</dbReference>
<accession>A0A3G1KTP4</accession>
<dbReference type="EMBL" id="CP017634">
    <property type="protein sequence ID" value="ATW25800.1"/>
    <property type="molecule type" value="Genomic_DNA"/>
</dbReference>
<feature type="transmembrane region" description="Helical" evidence="1">
    <location>
        <begin position="88"/>
        <end position="109"/>
    </location>
</feature>
<feature type="transmembrane region" description="Helical" evidence="1">
    <location>
        <begin position="146"/>
        <end position="166"/>
    </location>
</feature>
<feature type="transmembrane region" description="Helical" evidence="1">
    <location>
        <begin position="36"/>
        <end position="55"/>
    </location>
</feature>
<dbReference type="Pfam" id="PF01841">
    <property type="entry name" value="Transglut_core"/>
    <property type="match status" value="1"/>
</dbReference>
<dbReference type="Gene3D" id="3.10.620.30">
    <property type="match status" value="1"/>
</dbReference>
<dbReference type="InterPro" id="IPR002931">
    <property type="entry name" value="Transglutaminase-like"/>
</dbReference>
<reference evidence="3 4" key="1">
    <citation type="submission" date="2016-10" db="EMBL/GenBank/DDBJ databases">
        <title>Complete Genome Sequence of Peptococcaceae strain DCMF.</title>
        <authorList>
            <person name="Edwards R.J."/>
            <person name="Holland S.I."/>
            <person name="Deshpande N.P."/>
            <person name="Wong Y.K."/>
            <person name="Ertan H."/>
            <person name="Manefield M."/>
            <person name="Russell T.L."/>
            <person name="Lee M.J."/>
        </authorList>
    </citation>
    <scope>NUCLEOTIDE SEQUENCE [LARGE SCALE GENOMIC DNA]</scope>
    <source>
        <strain evidence="3 4">DCMF</strain>
    </source>
</reference>
<organism evidence="3 4">
    <name type="scientific">Formimonas warabiya</name>
    <dbReference type="NCBI Taxonomy" id="1761012"/>
    <lineage>
        <taxon>Bacteria</taxon>
        <taxon>Bacillati</taxon>
        <taxon>Bacillota</taxon>
        <taxon>Clostridia</taxon>
        <taxon>Eubacteriales</taxon>
        <taxon>Peptococcaceae</taxon>
        <taxon>Candidatus Formimonas</taxon>
    </lineage>
</organism>
<name>A0A3G1KTP4_FORW1</name>
<dbReference type="AlphaFoldDB" id="A0A3G1KTP4"/>
<evidence type="ECO:0000259" key="2">
    <source>
        <dbReference type="SMART" id="SM00460"/>
    </source>
</evidence>
<proteinExistence type="predicted"/>
<evidence type="ECO:0000313" key="3">
    <source>
        <dbReference type="EMBL" id="ATW25800.1"/>
    </source>
</evidence>
<dbReference type="SMART" id="SM00460">
    <property type="entry name" value="TGc"/>
    <property type="match status" value="1"/>
</dbReference>
<keyword evidence="1" id="KW-0812">Transmembrane</keyword>